<evidence type="ECO:0000313" key="4">
    <source>
        <dbReference type="Proteomes" id="UP001470230"/>
    </source>
</evidence>
<evidence type="ECO:0000256" key="2">
    <source>
        <dbReference type="SAM" id="Phobius"/>
    </source>
</evidence>
<protein>
    <submittedName>
        <fullName evidence="3">Uncharacterized protein</fullName>
    </submittedName>
</protein>
<dbReference type="EMBL" id="JAPFFF010000031">
    <property type="protein sequence ID" value="KAK8844888.1"/>
    <property type="molecule type" value="Genomic_DNA"/>
</dbReference>
<dbReference type="Proteomes" id="UP001470230">
    <property type="component" value="Unassembled WGS sequence"/>
</dbReference>
<keyword evidence="2" id="KW-1133">Transmembrane helix</keyword>
<feature type="transmembrane region" description="Helical" evidence="2">
    <location>
        <begin position="6"/>
        <end position="24"/>
    </location>
</feature>
<sequence>MILIFFSTFPTIILFSLIIIFLVTNCSFCHKGQRSHDEINSPYENFNSDSQNYISDNAAFKNPEPAHPSQIPKDQDFAEFPSITSQIETVSINSSSTTPNEQGERLQASVLVYPPKE</sequence>
<keyword evidence="4" id="KW-1185">Reference proteome</keyword>
<gene>
    <name evidence="3" type="ORF">M9Y10_021059</name>
</gene>
<name>A0ABR2HCW4_9EUKA</name>
<feature type="compositionally biased region" description="Polar residues" evidence="1">
    <location>
        <begin position="91"/>
        <end position="101"/>
    </location>
</feature>
<comment type="caution">
    <text evidence="3">The sequence shown here is derived from an EMBL/GenBank/DDBJ whole genome shotgun (WGS) entry which is preliminary data.</text>
</comment>
<accession>A0ABR2HCW4</accession>
<feature type="region of interest" description="Disordered" evidence="1">
    <location>
        <begin position="91"/>
        <end position="117"/>
    </location>
</feature>
<reference evidence="3 4" key="1">
    <citation type="submission" date="2024-04" db="EMBL/GenBank/DDBJ databases">
        <title>Tritrichomonas musculus Genome.</title>
        <authorList>
            <person name="Alves-Ferreira E."/>
            <person name="Grigg M."/>
            <person name="Lorenzi H."/>
            <person name="Galac M."/>
        </authorList>
    </citation>
    <scope>NUCLEOTIDE SEQUENCE [LARGE SCALE GENOMIC DNA]</scope>
    <source>
        <strain evidence="3 4">EAF2021</strain>
    </source>
</reference>
<keyword evidence="2" id="KW-0472">Membrane</keyword>
<evidence type="ECO:0000256" key="1">
    <source>
        <dbReference type="SAM" id="MobiDB-lite"/>
    </source>
</evidence>
<proteinExistence type="predicted"/>
<organism evidence="3 4">
    <name type="scientific">Tritrichomonas musculus</name>
    <dbReference type="NCBI Taxonomy" id="1915356"/>
    <lineage>
        <taxon>Eukaryota</taxon>
        <taxon>Metamonada</taxon>
        <taxon>Parabasalia</taxon>
        <taxon>Tritrichomonadida</taxon>
        <taxon>Tritrichomonadidae</taxon>
        <taxon>Tritrichomonas</taxon>
    </lineage>
</organism>
<evidence type="ECO:0000313" key="3">
    <source>
        <dbReference type="EMBL" id="KAK8844888.1"/>
    </source>
</evidence>
<keyword evidence="2" id="KW-0812">Transmembrane</keyword>